<dbReference type="RefSeq" id="XP_060278240.1">
    <property type="nucleotide sequence ID" value="XM_060429351.1"/>
</dbReference>
<dbReference type="Proteomes" id="UP001244011">
    <property type="component" value="Unassembled WGS sequence"/>
</dbReference>
<sequence length="203" mass="21952">MACTVIFLVVASRRSTTPAMPTQLDATRPSCLYSRTQPIATISTPGITRPDDITDWHGQPRPAAEARPSSDMLWITDRLVLLPSSPPLRIDRAFVTQLRWTTGWPPASTDNRKAASLSTSLAPSTAHNDHRPVRSAKPQNYETLVGGAKRKVATAAKITKGVGEVAHLSSLRTLGDPEHAQACGAYRVMWGSLAVVGSKMEML</sequence>
<evidence type="ECO:0000256" key="1">
    <source>
        <dbReference type="SAM" id="MobiDB-lite"/>
    </source>
</evidence>
<keyword evidence="3" id="KW-1185">Reference proteome</keyword>
<gene>
    <name evidence="2" type="ORF">QBC33DRAFT_552937</name>
</gene>
<protein>
    <submittedName>
        <fullName evidence="2">Uncharacterized protein</fullName>
    </submittedName>
</protein>
<accession>A0AAJ0FCE0</accession>
<name>A0AAJ0FCE0_9PEZI</name>
<evidence type="ECO:0000313" key="3">
    <source>
        <dbReference type="Proteomes" id="UP001244011"/>
    </source>
</evidence>
<dbReference type="EMBL" id="MU839044">
    <property type="protein sequence ID" value="KAK1762027.1"/>
    <property type="molecule type" value="Genomic_DNA"/>
</dbReference>
<feature type="region of interest" description="Disordered" evidence="1">
    <location>
        <begin position="43"/>
        <end position="68"/>
    </location>
</feature>
<proteinExistence type="predicted"/>
<organism evidence="2 3">
    <name type="scientific">Phialemonium atrogriseum</name>
    <dbReference type="NCBI Taxonomy" id="1093897"/>
    <lineage>
        <taxon>Eukaryota</taxon>
        <taxon>Fungi</taxon>
        <taxon>Dikarya</taxon>
        <taxon>Ascomycota</taxon>
        <taxon>Pezizomycotina</taxon>
        <taxon>Sordariomycetes</taxon>
        <taxon>Sordariomycetidae</taxon>
        <taxon>Cephalothecales</taxon>
        <taxon>Cephalothecaceae</taxon>
        <taxon>Phialemonium</taxon>
    </lineage>
</organism>
<dbReference type="AlphaFoldDB" id="A0AAJ0FCE0"/>
<reference evidence="2" key="1">
    <citation type="submission" date="2023-06" db="EMBL/GenBank/DDBJ databases">
        <title>Genome-scale phylogeny and comparative genomics of the fungal order Sordariales.</title>
        <authorList>
            <consortium name="Lawrence Berkeley National Laboratory"/>
            <person name="Hensen N."/>
            <person name="Bonometti L."/>
            <person name="Westerberg I."/>
            <person name="Brannstrom I.O."/>
            <person name="Guillou S."/>
            <person name="Cros-Aarteil S."/>
            <person name="Calhoun S."/>
            <person name="Haridas S."/>
            <person name="Kuo A."/>
            <person name="Mondo S."/>
            <person name="Pangilinan J."/>
            <person name="Riley R."/>
            <person name="Labutti K."/>
            <person name="Andreopoulos B."/>
            <person name="Lipzen A."/>
            <person name="Chen C."/>
            <person name="Yanf M."/>
            <person name="Daum C."/>
            <person name="Ng V."/>
            <person name="Clum A."/>
            <person name="Steindorff A."/>
            <person name="Ohm R."/>
            <person name="Martin F."/>
            <person name="Silar P."/>
            <person name="Natvig D."/>
            <person name="Lalanne C."/>
            <person name="Gautier V."/>
            <person name="Ament-Velasquez S.L."/>
            <person name="Kruys A."/>
            <person name="Hutchinson M.I."/>
            <person name="Powell A.J."/>
            <person name="Barry K."/>
            <person name="Miller A.N."/>
            <person name="Grigoriev I.V."/>
            <person name="Debuchy R."/>
            <person name="Gladieux P."/>
            <person name="Thoren M.H."/>
            <person name="Johannesson H."/>
        </authorList>
    </citation>
    <scope>NUCLEOTIDE SEQUENCE</scope>
    <source>
        <strain evidence="2">8032-3</strain>
    </source>
</reference>
<evidence type="ECO:0000313" key="2">
    <source>
        <dbReference type="EMBL" id="KAK1762027.1"/>
    </source>
</evidence>
<dbReference type="GeneID" id="85312538"/>
<comment type="caution">
    <text evidence="2">The sequence shown here is derived from an EMBL/GenBank/DDBJ whole genome shotgun (WGS) entry which is preliminary data.</text>
</comment>